<feature type="domain" description="RagB/SusD" evidence="6">
    <location>
        <begin position="389"/>
        <end position="467"/>
    </location>
</feature>
<keyword evidence="3" id="KW-0732">Signal</keyword>
<accession>A0A2X2INE8</accession>
<proteinExistence type="inferred from homology"/>
<protein>
    <submittedName>
        <fullName evidence="8">SusD family</fullName>
    </submittedName>
</protein>
<comment type="similarity">
    <text evidence="2">Belongs to the SusD family.</text>
</comment>
<keyword evidence="4" id="KW-0472">Membrane</keyword>
<dbReference type="EMBL" id="UAUU01000002">
    <property type="protein sequence ID" value="SPZ83777.1"/>
    <property type="molecule type" value="Genomic_DNA"/>
</dbReference>
<evidence type="ECO:0000313" key="10">
    <source>
        <dbReference type="Proteomes" id="UP000251241"/>
    </source>
</evidence>
<evidence type="ECO:0000256" key="4">
    <source>
        <dbReference type="ARBA" id="ARBA00023136"/>
    </source>
</evidence>
<evidence type="ECO:0000259" key="6">
    <source>
        <dbReference type="Pfam" id="PF07980"/>
    </source>
</evidence>
<evidence type="ECO:0000313" key="8">
    <source>
        <dbReference type="EMBL" id="SPZ83777.1"/>
    </source>
</evidence>
<dbReference type="Pfam" id="PF07980">
    <property type="entry name" value="SusD_RagB"/>
    <property type="match status" value="1"/>
</dbReference>
<dbReference type="Gene3D" id="1.25.40.390">
    <property type="match status" value="1"/>
</dbReference>
<accession>A0A654CHR9</accession>
<dbReference type="Pfam" id="PF14322">
    <property type="entry name" value="SusD-like_3"/>
    <property type="match status" value="1"/>
</dbReference>
<dbReference type="GeneID" id="97179225"/>
<evidence type="ECO:0000256" key="2">
    <source>
        <dbReference type="ARBA" id="ARBA00006275"/>
    </source>
</evidence>
<dbReference type="EMBL" id="CABWMV010000024">
    <property type="protein sequence ID" value="VXC92446.1"/>
    <property type="molecule type" value="Genomic_DNA"/>
</dbReference>
<dbReference type="GO" id="GO:0009279">
    <property type="term" value="C:cell outer membrane"/>
    <property type="evidence" value="ECO:0007669"/>
    <property type="project" value="UniProtKB-SubCell"/>
</dbReference>
<reference evidence="9 11" key="2">
    <citation type="submission" date="2019-10" db="EMBL/GenBank/DDBJ databases">
        <authorList>
            <person name="Karimi E."/>
        </authorList>
    </citation>
    <scope>NUCLEOTIDE SEQUENCE [LARGE SCALE GENOMIC DNA]</scope>
    <source>
        <strain evidence="9">Sphingobacterium sp. 8BC</strain>
    </source>
</reference>
<reference evidence="8 10" key="1">
    <citation type="submission" date="2018-06" db="EMBL/GenBank/DDBJ databases">
        <authorList>
            <consortium name="Pathogen Informatics"/>
            <person name="Doyle S."/>
        </authorList>
    </citation>
    <scope>NUCLEOTIDE SEQUENCE [LARGE SCALE GENOMIC DNA]</scope>
    <source>
        <strain evidence="8 10">NCTC11343</strain>
    </source>
</reference>
<dbReference type="RefSeq" id="WP_070565144.1">
    <property type="nucleotide sequence ID" value="NZ_CP068086.1"/>
</dbReference>
<evidence type="ECO:0000256" key="3">
    <source>
        <dbReference type="ARBA" id="ARBA00022729"/>
    </source>
</evidence>
<sequence>MKNINYIKVLFAGVLLLASCKKDYLETLPTDSVSTPTVFETTKNAKLAVNGLAKMMTQQYLGSQGFNGEGTIKMYYGNYPGNNFFVNLSGWADIINANYNQNLTSIYLYYPWYYYYKIIGNANQIVVSIDGAEGPAVEKEFIKAQALTFRAYSYMMLAQIYGNRWKDSNNGQTGGLVLRTDVSTGDMPLSTLGQTYDLIYKDLNDAIALYESSKLDRESDKNFQVNEDVAYAIYARAALNKQDYVNAEKYAVLARKNYKLMSNADYKNGFSTPNGEWIWSSYGASDETLYFYSFQSYIAYNSTASAVRTTPKCISRELFDKIPTTDVRRDLFLDPKGEAYTTATGVAGTAMKARAFKLFPDLQATAVPFAYMNFKFKANDIPGIGHVNHFRASEMYLIEAEAKFFQNKAASEVQGVLNALNATSGRDVNYVCTKTGTDLLNEIKLYRAVELWGEGFDWFDMKRWGDTIVRKDFASGGNFLTSLVTTIKPEDKNKWTWAIPLRESDYNKGLE</sequence>
<evidence type="ECO:0000259" key="7">
    <source>
        <dbReference type="Pfam" id="PF14322"/>
    </source>
</evidence>
<feature type="domain" description="SusD-like N-terminal" evidence="7">
    <location>
        <begin position="65"/>
        <end position="238"/>
    </location>
</feature>
<gene>
    <name evidence="8" type="ORF">NCTC11343_00296</name>
    <name evidence="9" type="ORF">SPHINGO8BC_50913</name>
</gene>
<name>A0A2X2INE8_SPHMU</name>
<dbReference type="Proteomes" id="UP000432350">
    <property type="component" value="Unassembled WGS sequence"/>
</dbReference>
<evidence type="ECO:0000313" key="9">
    <source>
        <dbReference type="EMBL" id="VXC92446.1"/>
    </source>
</evidence>
<dbReference type="InterPro" id="IPR012944">
    <property type="entry name" value="SusD_RagB_dom"/>
</dbReference>
<dbReference type="InterPro" id="IPR033985">
    <property type="entry name" value="SusD-like_N"/>
</dbReference>
<evidence type="ECO:0000256" key="1">
    <source>
        <dbReference type="ARBA" id="ARBA00004442"/>
    </source>
</evidence>
<organism evidence="8 10">
    <name type="scientific">Sphingobacterium multivorum</name>
    <dbReference type="NCBI Taxonomy" id="28454"/>
    <lineage>
        <taxon>Bacteria</taxon>
        <taxon>Pseudomonadati</taxon>
        <taxon>Bacteroidota</taxon>
        <taxon>Sphingobacteriia</taxon>
        <taxon>Sphingobacteriales</taxon>
        <taxon>Sphingobacteriaceae</taxon>
        <taxon>Sphingobacterium</taxon>
    </lineage>
</organism>
<dbReference type="Proteomes" id="UP000251241">
    <property type="component" value="Unassembled WGS sequence"/>
</dbReference>
<dbReference type="PROSITE" id="PS51257">
    <property type="entry name" value="PROKAR_LIPOPROTEIN"/>
    <property type="match status" value="1"/>
</dbReference>
<dbReference type="InterPro" id="IPR011990">
    <property type="entry name" value="TPR-like_helical_dom_sf"/>
</dbReference>
<dbReference type="AlphaFoldDB" id="A0A2X2INE8"/>
<keyword evidence="5" id="KW-0998">Cell outer membrane</keyword>
<comment type="subcellular location">
    <subcellularLocation>
        <location evidence="1">Cell outer membrane</location>
    </subcellularLocation>
</comment>
<evidence type="ECO:0000313" key="11">
    <source>
        <dbReference type="Proteomes" id="UP000432350"/>
    </source>
</evidence>
<dbReference type="SUPFAM" id="SSF48452">
    <property type="entry name" value="TPR-like"/>
    <property type="match status" value="1"/>
</dbReference>
<evidence type="ECO:0000256" key="5">
    <source>
        <dbReference type="ARBA" id="ARBA00023237"/>
    </source>
</evidence>